<keyword evidence="3" id="KW-1185">Reference proteome</keyword>
<dbReference type="AlphaFoldDB" id="A0A245ZP70"/>
<dbReference type="OrthoDB" id="667202at2"/>
<feature type="domain" description="DUF4440" evidence="1">
    <location>
        <begin position="9"/>
        <end position="106"/>
    </location>
</feature>
<evidence type="ECO:0000313" key="3">
    <source>
        <dbReference type="Proteomes" id="UP000197290"/>
    </source>
</evidence>
<dbReference type="InterPro" id="IPR027843">
    <property type="entry name" value="DUF4440"/>
</dbReference>
<reference evidence="2 3" key="1">
    <citation type="submission" date="2017-03" db="EMBL/GenBank/DDBJ databases">
        <title>Genome sequence of Sphingomonas dokdonensis DSM 21029.</title>
        <authorList>
            <person name="Poehlein A."/>
            <person name="Wuebbeler J.H."/>
            <person name="Steinbuechel A."/>
            <person name="Daniel R."/>
        </authorList>
    </citation>
    <scope>NUCLEOTIDE SEQUENCE [LARGE SCALE GENOMIC DNA]</scope>
    <source>
        <strain evidence="2 3">DSM 21029</strain>
    </source>
</reference>
<dbReference type="Proteomes" id="UP000197290">
    <property type="component" value="Unassembled WGS sequence"/>
</dbReference>
<dbReference type="EMBL" id="NBBI01000002">
    <property type="protein sequence ID" value="OWK31522.1"/>
    <property type="molecule type" value="Genomic_DNA"/>
</dbReference>
<evidence type="ECO:0000259" key="1">
    <source>
        <dbReference type="Pfam" id="PF14534"/>
    </source>
</evidence>
<dbReference type="RefSeq" id="WP_088366847.1">
    <property type="nucleotide sequence ID" value="NZ_NBBI01000002.1"/>
</dbReference>
<accession>A0A245ZP70</accession>
<sequence length="123" mass="14081">MEDNRIWEFEESLWTGDADVYRELVDDECVMVLPEQPFVFKAQVAIDAVSNTPRWSKVSFSEQQVMRPQEGLIAIAYKADATRDGEEYVAYCTTTMRRLEHDVWRVVQHQQTLPPVAGGATKG</sequence>
<name>A0A245ZP70_9SPHN</name>
<protein>
    <recommendedName>
        <fullName evidence="1">DUF4440 domain-containing protein</fullName>
    </recommendedName>
</protein>
<dbReference type="InterPro" id="IPR032710">
    <property type="entry name" value="NTF2-like_dom_sf"/>
</dbReference>
<dbReference type="SUPFAM" id="SSF54427">
    <property type="entry name" value="NTF2-like"/>
    <property type="match status" value="1"/>
</dbReference>
<comment type="caution">
    <text evidence="2">The sequence shown here is derived from an EMBL/GenBank/DDBJ whole genome shotgun (WGS) entry which is preliminary data.</text>
</comment>
<dbReference type="Gene3D" id="3.10.450.50">
    <property type="match status" value="1"/>
</dbReference>
<gene>
    <name evidence="2" type="ORF">SPDO_15320</name>
</gene>
<organism evidence="2 3">
    <name type="scientific">Sphingomonas dokdonensis</name>
    <dbReference type="NCBI Taxonomy" id="344880"/>
    <lineage>
        <taxon>Bacteria</taxon>
        <taxon>Pseudomonadati</taxon>
        <taxon>Pseudomonadota</taxon>
        <taxon>Alphaproteobacteria</taxon>
        <taxon>Sphingomonadales</taxon>
        <taxon>Sphingomonadaceae</taxon>
        <taxon>Sphingomonas</taxon>
    </lineage>
</organism>
<dbReference type="Pfam" id="PF14534">
    <property type="entry name" value="DUF4440"/>
    <property type="match status" value="1"/>
</dbReference>
<evidence type="ECO:0000313" key="2">
    <source>
        <dbReference type="EMBL" id="OWK31522.1"/>
    </source>
</evidence>
<proteinExistence type="predicted"/>